<dbReference type="PROSITE" id="PS51387">
    <property type="entry name" value="FAD_PCMH"/>
    <property type="match status" value="1"/>
</dbReference>
<feature type="domain" description="FAD-binding PCMH-type" evidence="6">
    <location>
        <begin position="64"/>
        <end position="236"/>
    </location>
</feature>
<proteinExistence type="inferred from homology"/>
<dbReference type="OMA" id="GICECVG"/>
<protein>
    <submittedName>
        <fullName evidence="7">FAD-binding protein</fullName>
    </submittedName>
</protein>
<keyword evidence="5" id="KW-0560">Oxidoreductase</keyword>
<evidence type="ECO:0000256" key="3">
    <source>
        <dbReference type="ARBA" id="ARBA00022630"/>
    </source>
</evidence>
<evidence type="ECO:0000256" key="5">
    <source>
        <dbReference type="ARBA" id="ARBA00023002"/>
    </source>
</evidence>
<evidence type="ECO:0000313" key="8">
    <source>
        <dbReference type="Proteomes" id="UP000016922"/>
    </source>
</evidence>
<keyword evidence="8" id="KW-1185">Reference proteome</keyword>
<dbReference type="PANTHER" id="PTHR42973:SF9">
    <property type="entry name" value="FAD-BINDING PCMH-TYPE DOMAIN-CONTAINING PROTEIN-RELATED"/>
    <property type="match status" value="1"/>
</dbReference>
<dbReference type="InterPro" id="IPR036318">
    <property type="entry name" value="FAD-bd_PCMH-like_sf"/>
</dbReference>
<comment type="similarity">
    <text evidence="2">Belongs to the oxygen-dependent FAD-linked oxidoreductase family.</text>
</comment>
<evidence type="ECO:0000256" key="1">
    <source>
        <dbReference type="ARBA" id="ARBA00001974"/>
    </source>
</evidence>
<evidence type="ECO:0000259" key="6">
    <source>
        <dbReference type="PROSITE" id="PS51387"/>
    </source>
</evidence>
<dbReference type="InterPro" id="IPR016164">
    <property type="entry name" value="FAD-linked_Oxase-like_C"/>
</dbReference>
<dbReference type="OrthoDB" id="415825at2759"/>
<dbReference type="SUPFAM" id="SSF55103">
    <property type="entry name" value="FAD-linked oxidases, C-terminal domain"/>
    <property type="match status" value="1"/>
</dbReference>
<organism evidence="7 8">
    <name type="scientific">Glarea lozoyensis (strain ATCC 20868 / MF5171)</name>
    <dbReference type="NCBI Taxonomy" id="1116229"/>
    <lineage>
        <taxon>Eukaryota</taxon>
        <taxon>Fungi</taxon>
        <taxon>Dikarya</taxon>
        <taxon>Ascomycota</taxon>
        <taxon>Pezizomycotina</taxon>
        <taxon>Leotiomycetes</taxon>
        <taxon>Helotiales</taxon>
        <taxon>Helotiaceae</taxon>
        <taxon>Glarea</taxon>
    </lineage>
</organism>
<dbReference type="InterPro" id="IPR016166">
    <property type="entry name" value="FAD-bd_PCMH"/>
</dbReference>
<dbReference type="GO" id="GO:0016491">
    <property type="term" value="F:oxidoreductase activity"/>
    <property type="evidence" value="ECO:0007669"/>
    <property type="project" value="UniProtKB-KW"/>
</dbReference>
<dbReference type="PANTHER" id="PTHR42973">
    <property type="entry name" value="BINDING OXIDOREDUCTASE, PUTATIVE (AFU_ORTHOLOGUE AFUA_1G17690)-RELATED"/>
    <property type="match status" value="1"/>
</dbReference>
<dbReference type="GO" id="GO:0071949">
    <property type="term" value="F:FAD binding"/>
    <property type="evidence" value="ECO:0007669"/>
    <property type="project" value="InterPro"/>
</dbReference>
<name>S3CNV0_GLAL2</name>
<comment type="cofactor">
    <cofactor evidence="1">
        <name>FAD</name>
        <dbReference type="ChEBI" id="CHEBI:57692"/>
    </cofactor>
</comment>
<dbReference type="Gene3D" id="3.40.462.20">
    <property type="match status" value="1"/>
</dbReference>
<dbReference type="KEGG" id="glz:GLAREA_02753"/>
<dbReference type="Pfam" id="PF01565">
    <property type="entry name" value="FAD_binding_4"/>
    <property type="match status" value="1"/>
</dbReference>
<dbReference type="STRING" id="1116229.S3CNV0"/>
<evidence type="ECO:0000313" key="7">
    <source>
        <dbReference type="EMBL" id="EPE26839.1"/>
    </source>
</evidence>
<gene>
    <name evidence="7" type="ORF">GLAREA_02753</name>
</gene>
<sequence>MDAISAFLNWGIGSFTYQVPWYSTTSKVRAFNISSDLINLLSPGASIVSPSSSRFVETESWNLLRPPNFQIIVEVATESDVQQTVKYANQHGIQFLARSGGHGTLPLKSSFNNGINIWMRKLNTIDISPDGQTATIGGGALSKEVTDALWARGKQTVTGYCECVGAVAPLLGGGYGILQGYYGLLADNLVSARMILANGTAVNVSADSHADLFWAIRGAGHNFGVITEYRYKVYDVPPDDMWQVYTFTYEGSNVEPVFEELNRFAKTTAHLPGIFYFSNFIRLPQIDTARAVILVHIFCHGDPSVATRYTQPFEDIGPLDVKKHQSVTYPEIPSLTATGVDDFACLHGSSVILSPINIQEFNLEAQRAVFEVFTKVTGEVPELSNAFIMFEGYSLDGVKAVPEDSTAFAHRGDNIVISPAMMYSPNTSVDAIAIEATNKMRSILHEGAGGGELHTYVNYAFGNETLENMYGYGKWRLERLRGLKRAYDPFGRFNYYAPIS</sequence>
<dbReference type="eggNOG" id="ENOG502SJ3M">
    <property type="taxonomic scope" value="Eukaryota"/>
</dbReference>
<keyword evidence="4" id="KW-0274">FAD</keyword>
<dbReference type="RefSeq" id="XP_008086029.1">
    <property type="nucleotide sequence ID" value="XM_008087838.1"/>
</dbReference>
<dbReference type="AlphaFoldDB" id="S3CNV0"/>
<evidence type="ECO:0000256" key="2">
    <source>
        <dbReference type="ARBA" id="ARBA00005466"/>
    </source>
</evidence>
<dbReference type="InterPro" id="IPR050416">
    <property type="entry name" value="FAD-linked_Oxidoreductase"/>
</dbReference>
<dbReference type="SUPFAM" id="SSF56176">
    <property type="entry name" value="FAD-binding/transporter-associated domain-like"/>
    <property type="match status" value="1"/>
</dbReference>
<dbReference type="HOGENOM" id="CLU_018354_0_1_1"/>
<dbReference type="InterPro" id="IPR016169">
    <property type="entry name" value="FAD-bd_PCMH_sub2"/>
</dbReference>
<dbReference type="InterPro" id="IPR006094">
    <property type="entry name" value="Oxid_FAD_bind_N"/>
</dbReference>
<reference evidence="7 8" key="1">
    <citation type="journal article" date="2013" name="BMC Genomics">
        <title>Genomics-driven discovery of the pneumocandin biosynthetic gene cluster in the fungus Glarea lozoyensis.</title>
        <authorList>
            <person name="Chen L."/>
            <person name="Yue Q."/>
            <person name="Zhang X."/>
            <person name="Xiang M."/>
            <person name="Wang C."/>
            <person name="Li S."/>
            <person name="Che Y."/>
            <person name="Ortiz-Lopez F.J."/>
            <person name="Bills G.F."/>
            <person name="Liu X."/>
            <person name="An Z."/>
        </authorList>
    </citation>
    <scope>NUCLEOTIDE SEQUENCE [LARGE SCALE GENOMIC DNA]</scope>
    <source>
        <strain evidence="8">ATCC 20868 / MF5171</strain>
    </source>
</reference>
<dbReference type="EMBL" id="KE145370">
    <property type="protein sequence ID" value="EPE26839.1"/>
    <property type="molecule type" value="Genomic_DNA"/>
</dbReference>
<dbReference type="GeneID" id="19461809"/>
<dbReference type="Proteomes" id="UP000016922">
    <property type="component" value="Unassembled WGS sequence"/>
</dbReference>
<keyword evidence="3" id="KW-0285">Flavoprotein</keyword>
<accession>S3CNV0</accession>
<evidence type="ECO:0000256" key="4">
    <source>
        <dbReference type="ARBA" id="ARBA00022827"/>
    </source>
</evidence>
<dbReference type="Gene3D" id="3.30.465.10">
    <property type="match status" value="1"/>
</dbReference>